<evidence type="ECO:0000256" key="10">
    <source>
        <dbReference type="ARBA" id="ARBA00048680"/>
    </source>
</evidence>
<protein>
    <submittedName>
        <fullName evidence="18">Androgen induced 1</fullName>
    </submittedName>
</protein>
<feature type="transmembrane region" description="Helical" evidence="17">
    <location>
        <begin position="128"/>
        <end position="146"/>
    </location>
</feature>
<comment type="catalytic activity">
    <reaction evidence="8">
        <text>13-octadecanoyloxy-octadecanoate + H2O = 13-hydroxy-octadecanoate + octadecanoate + H(+)</text>
        <dbReference type="Rhea" id="RHEA:52084"/>
        <dbReference type="ChEBI" id="CHEBI:15377"/>
        <dbReference type="ChEBI" id="CHEBI:15378"/>
        <dbReference type="ChEBI" id="CHEBI:25629"/>
        <dbReference type="ChEBI" id="CHEBI:136304"/>
        <dbReference type="ChEBI" id="CHEBI:136335"/>
    </reaction>
    <physiologicalReaction direction="left-to-right" evidence="8">
        <dbReference type="Rhea" id="RHEA:52085"/>
    </physiologicalReaction>
</comment>
<dbReference type="GO" id="GO:0012505">
    <property type="term" value="C:endomembrane system"/>
    <property type="evidence" value="ECO:0007669"/>
    <property type="project" value="UniProtKB-SubCell"/>
</dbReference>
<evidence type="ECO:0000256" key="9">
    <source>
        <dbReference type="ARBA" id="ARBA00047863"/>
    </source>
</evidence>
<evidence type="ECO:0000256" key="13">
    <source>
        <dbReference type="ARBA" id="ARBA00049221"/>
    </source>
</evidence>
<comment type="catalytic activity">
    <reaction evidence="7">
        <text>12-hexadecanoyloxy-octadecanoate + H2O = 12-hydroxyoctadecanoate + hexadecanoate + H(+)</text>
        <dbReference type="Rhea" id="RHEA:52056"/>
        <dbReference type="ChEBI" id="CHEBI:7896"/>
        <dbReference type="ChEBI" id="CHEBI:15377"/>
        <dbReference type="ChEBI" id="CHEBI:15378"/>
        <dbReference type="ChEBI" id="CHEBI:83677"/>
        <dbReference type="ChEBI" id="CHEBI:84201"/>
    </reaction>
    <physiologicalReaction direction="left-to-right" evidence="7">
        <dbReference type="Rhea" id="RHEA:52057"/>
    </physiologicalReaction>
</comment>
<evidence type="ECO:0000256" key="17">
    <source>
        <dbReference type="SAM" id="Phobius"/>
    </source>
</evidence>
<comment type="catalytic activity">
    <reaction evidence="10">
        <text>12-octadecanoyloxy-octadecanoate + H2O = 12-hydroxyoctadecanoate + octadecanoate + H(+)</text>
        <dbReference type="Rhea" id="RHEA:52080"/>
        <dbReference type="ChEBI" id="CHEBI:15377"/>
        <dbReference type="ChEBI" id="CHEBI:15378"/>
        <dbReference type="ChEBI" id="CHEBI:25629"/>
        <dbReference type="ChEBI" id="CHEBI:84201"/>
        <dbReference type="ChEBI" id="CHEBI:136330"/>
    </reaction>
    <physiologicalReaction direction="left-to-right" evidence="10">
        <dbReference type="Rhea" id="RHEA:52081"/>
    </physiologicalReaction>
</comment>
<evidence type="ECO:0000256" key="14">
    <source>
        <dbReference type="ARBA" id="ARBA00049296"/>
    </source>
</evidence>
<comment type="catalytic activity">
    <reaction evidence="1">
        <text>9-(9Z-hexadecenoyloxy)-octadecanoate + H2O = (9Z)-hexadecenoate + 9-hydroxy-octadecanoate + H(+)</text>
        <dbReference type="Rhea" id="RHEA:52068"/>
        <dbReference type="ChEBI" id="CHEBI:15377"/>
        <dbReference type="ChEBI" id="CHEBI:15378"/>
        <dbReference type="ChEBI" id="CHEBI:32372"/>
        <dbReference type="ChEBI" id="CHEBI:136286"/>
        <dbReference type="ChEBI" id="CHEBI:136309"/>
    </reaction>
    <physiologicalReaction direction="left-to-right" evidence="1">
        <dbReference type="Rhea" id="RHEA:52069"/>
    </physiologicalReaction>
</comment>
<feature type="transmembrane region" description="Helical" evidence="17">
    <location>
        <begin position="89"/>
        <end position="108"/>
    </location>
</feature>
<keyword evidence="4 17" id="KW-0812">Transmembrane</keyword>
<organism evidence="18">
    <name type="scientific">Petromyzon marinus</name>
    <name type="common">Sea lamprey</name>
    <dbReference type="NCBI Taxonomy" id="7757"/>
    <lineage>
        <taxon>Eukaryota</taxon>
        <taxon>Metazoa</taxon>
        <taxon>Chordata</taxon>
        <taxon>Craniata</taxon>
        <taxon>Vertebrata</taxon>
        <taxon>Cyclostomata</taxon>
        <taxon>Hyperoartia</taxon>
        <taxon>Petromyzontiformes</taxon>
        <taxon>Petromyzontidae</taxon>
        <taxon>Petromyzon</taxon>
    </lineage>
</organism>
<evidence type="ECO:0000256" key="12">
    <source>
        <dbReference type="ARBA" id="ARBA00048800"/>
    </source>
</evidence>
<dbReference type="STRING" id="7757.ENSPMAP00000002394"/>
<comment type="catalytic activity">
    <reaction evidence="14">
        <text>13-(9Z-octadecenoyloxy)-octadecanoate + H2O = 13-hydroxy-octadecanoate + (9Z)-octadecenoate + H(+)</text>
        <dbReference type="Rhea" id="RHEA:52064"/>
        <dbReference type="ChEBI" id="CHEBI:15377"/>
        <dbReference type="ChEBI" id="CHEBI:15378"/>
        <dbReference type="ChEBI" id="CHEBI:30823"/>
        <dbReference type="ChEBI" id="CHEBI:136303"/>
        <dbReference type="ChEBI" id="CHEBI:136304"/>
    </reaction>
    <physiologicalReaction direction="left-to-right" evidence="14">
        <dbReference type="Rhea" id="RHEA:52065"/>
    </physiologicalReaction>
</comment>
<feature type="transmembrane region" description="Helical" evidence="17">
    <location>
        <begin position="158"/>
        <end position="175"/>
    </location>
</feature>
<dbReference type="InterPro" id="IPR006838">
    <property type="entry name" value="ADTRP_AIG1"/>
</dbReference>
<feature type="transmembrane region" description="Helical" evidence="17">
    <location>
        <begin position="7"/>
        <end position="27"/>
    </location>
</feature>
<sequence>MALIPAPLLRVSILLAYFSVLCAYRAVDIPAQQTYGGSWKFLTYINVVIQTCFFAVAVLGDASKFLHQGGSGLAMDQQLTKLTRLRDRIFTVLAFPIGTFVVIAFWAMYSWDREMVHPEVLDSFIPAWLHHGMHSTVLLFLLLEILMTPHRYPSRAMGLLGTVLFSVAYIGWVLWVQQAAGISVYPLLARLARPVLGALLALAVLAVGCLYVAGEKLDSFVWVQEHERDGAGRLSRPSAV</sequence>
<dbReference type="GO" id="GO:0016020">
    <property type="term" value="C:membrane"/>
    <property type="evidence" value="ECO:0007669"/>
    <property type="project" value="InterPro"/>
</dbReference>
<evidence type="ECO:0000256" key="5">
    <source>
        <dbReference type="ARBA" id="ARBA00022989"/>
    </source>
</evidence>
<dbReference type="GeneTree" id="ENSGT00940000158696"/>
<dbReference type="PANTHER" id="PTHR10989:SF11">
    <property type="entry name" value="ANDROGEN-INDUCED GENE 1 PROTEIN"/>
    <property type="match status" value="1"/>
</dbReference>
<feature type="transmembrane region" description="Helical" evidence="17">
    <location>
        <begin position="195"/>
        <end position="214"/>
    </location>
</feature>
<proteinExistence type="inferred from homology"/>
<reference evidence="18" key="2">
    <citation type="submission" date="2025-09" db="UniProtKB">
        <authorList>
            <consortium name="Ensembl"/>
        </authorList>
    </citation>
    <scope>IDENTIFICATION</scope>
</reference>
<dbReference type="OMA" id="MRTTHHK"/>
<evidence type="ECO:0000256" key="16">
    <source>
        <dbReference type="ARBA" id="ARBA00049428"/>
    </source>
</evidence>
<comment type="catalytic activity">
    <reaction evidence="16">
        <text>12-(9Z-hexadecenoyloxy)-octadecanoate + H2O = 12-hydroxyoctadecanoate + (9Z)-hexadecenoate + H(+)</text>
        <dbReference type="Rhea" id="RHEA:52072"/>
        <dbReference type="ChEBI" id="CHEBI:15377"/>
        <dbReference type="ChEBI" id="CHEBI:15378"/>
        <dbReference type="ChEBI" id="CHEBI:32372"/>
        <dbReference type="ChEBI" id="CHEBI:84201"/>
        <dbReference type="ChEBI" id="CHEBI:136312"/>
    </reaction>
    <physiologicalReaction direction="left-to-right" evidence="16">
        <dbReference type="Rhea" id="RHEA:52073"/>
    </physiologicalReaction>
</comment>
<accession>S4RB13</accession>
<dbReference type="AlphaFoldDB" id="S4RB13"/>
<comment type="catalytic activity">
    <reaction evidence="12">
        <text>9-(9Z-octadecenoyloxy)-octadecanoate + H2O = 9-hydroxy-octadecanoate + (9Z)-octadecenoate + H(+)</text>
        <dbReference type="Rhea" id="RHEA:52048"/>
        <dbReference type="ChEBI" id="CHEBI:15377"/>
        <dbReference type="ChEBI" id="CHEBI:15378"/>
        <dbReference type="ChEBI" id="CHEBI:30823"/>
        <dbReference type="ChEBI" id="CHEBI:136282"/>
        <dbReference type="ChEBI" id="CHEBI:136286"/>
    </reaction>
    <physiologicalReaction direction="left-to-right" evidence="12">
        <dbReference type="Rhea" id="RHEA:52049"/>
    </physiologicalReaction>
</comment>
<dbReference type="PANTHER" id="PTHR10989">
    <property type="entry name" value="ANDROGEN-INDUCED PROTEIN 1-RELATED"/>
    <property type="match status" value="1"/>
</dbReference>
<evidence type="ECO:0000256" key="7">
    <source>
        <dbReference type="ARBA" id="ARBA00047368"/>
    </source>
</evidence>
<name>S4RB13_PETMA</name>
<keyword evidence="5 17" id="KW-1133">Transmembrane helix</keyword>
<evidence type="ECO:0000256" key="8">
    <source>
        <dbReference type="ARBA" id="ARBA00047427"/>
    </source>
</evidence>
<evidence type="ECO:0000313" key="18">
    <source>
        <dbReference type="Ensembl" id="ENSPMAP00000002394.1"/>
    </source>
</evidence>
<reference evidence="18" key="1">
    <citation type="submission" date="2025-08" db="UniProtKB">
        <authorList>
            <consortium name="Ensembl"/>
        </authorList>
    </citation>
    <scope>IDENTIFICATION</scope>
</reference>
<evidence type="ECO:0000256" key="4">
    <source>
        <dbReference type="ARBA" id="ARBA00022692"/>
    </source>
</evidence>
<evidence type="ECO:0000256" key="11">
    <source>
        <dbReference type="ARBA" id="ARBA00048701"/>
    </source>
</evidence>
<comment type="catalytic activity">
    <reaction evidence="13">
        <text>9-octadecanoyloxy-octadecanoate + H2O = 9-hydroxy-octadecanoate + octadecanoate + H(+)</text>
        <dbReference type="Rhea" id="RHEA:52096"/>
        <dbReference type="ChEBI" id="CHEBI:15377"/>
        <dbReference type="ChEBI" id="CHEBI:15378"/>
        <dbReference type="ChEBI" id="CHEBI:25629"/>
        <dbReference type="ChEBI" id="CHEBI:136286"/>
        <dbReference type="ChEBI" id="CHEBI:136373"/>
    </reaction>
    <physiologicalReaction direction="left-to-right" evidence="13">
        <dbReference type="Rhea" id="RHEA:52097"/>
    </physiologicalReaction>
</comment>
<feature type="transmembrane region" description="Helical" evidence="17">
    <location>
        <begin position="39"/>
        <end position="59"/>
    </location>
</feature>
<comment type="subcellular location">
    <subcellularLocation>
        <location evidence="2">Endomembrane system</location>
        <topology evidence="2">Multi-pass membrane protein</topology>
    </subcellularLocation>
</comment>
<comment type="catalytic activity">
    <reaction evidence="15">
        <text>13-(9Z-hexadecenoyloxy)-octadecanoate + H2O = 13-hydroxy-octadecanoate + (9Z)-hexadecenoate + H(+)</text>
        <dbReference type="Rhea" id="RHEA:52076"/>
        <dbReference type="ChEBI" id="CHEBI:15377"/>
        <dbReference type="ChEBI" id="CHEBI:15378"/>
        <dbReference type="ChEBI" id="CHEBI:32372"/>
        <dbReference type="ChEBI" id="CHEBI:136304"/>
        <dbReference type="ChEBI" id="CHEBI:136315"/>
    </reaction>
    <physiologicalReaction direction="left-to-right" evidence="15">
        <dbReference type="Rhea" id="RHEA:52077"/>
    </physiologicalReaction>
</comment>
<comment type="similarity">
    <text evidence="3">Belongs to the AIG1 family.</text>
</comment>
<keyword evidence="6 17" id="KW-0472">Membrane</keyword>
<evidence type="ECO:0000256" key="15">
    <source>
        <dbReference type="ARBA" id="ARBA00049322"/>
    </source>
</evidence>
<dbReference type="Pfam" id="PF04750">
    <property type="entry name" value="Far-17a_AIG1"/>
    <property type="match status" value="1"/>
</dbReference>
<evidence type="ECO:0000256" key="6">
    <source>
        <dbReference type="ARBA" id="ARBA00023136"/>
    </source>
</evidence>
<comment type="catalytic activity">
    <reaction evidence="9">
        <text>9-hexadecanoyloxy-octadecanoate + H2O = 9-hydroxy-octadecanoate + hexadecanoate + H(+)</text>
        <dbReference type="Rhea" id="RHEA:52052"/>
        <dbReference type="ChEBI" id="CHEBI:7896"/>
        <dbReference type="ChEBI" id="CHEBI:15377"/>
        <dbReference type="ChEBI" id="CHEBI:15378"/>
        <dbReference type="ChEBI" id="CHEBI:83670"/>
        <dbReference type="ChEBI" id="CHEBI:136286"/>
    </reaction>
    <physiologicalReaction direction="left-to-right" evidence="9">
        <dbReference type="Rhea" id="RHEA:52053"/>
    </physiologicalReaction>
</comment>
<evidence type="ECO:0000256" key="1">
    <source>
        <dbReference type="ARBA" id="ARBA00000923"/>
    </source>
</evidence>
<evidence type="ECO:0000256" key="3">
    <source>
        <dbReference type="ARBA" id="ARBA00009300"/>
    </source>
</evidence>
<evidence type="ECO:0000256" key="2">
    <source>
        <dbReference type="ARBA" id="ARBA00004127"/>
    </source>
</evidence>
<dbReference type="Ensembl" id="ENSPMAT00000002406.1">
    <property type="protein sequence ID" value="ENSPMAP00000002394.1"/>
    <property type="gene ID" value="ENSPMAG00000002191.1"/>
</dbReference>
<comment type="catalytic activity">
    <reaction evidence="11">
        <text>12-(9Z-octadecenoyloxy)-octadecanoate + H2O = 12-hydroxyoctadecanoate + (9Z)-octadecenoate + H(+)</text>
        <dbReference type="Rhea" id="RHEA:52060"/>
        <dbReference type="ChEBI" id="CHEBI:15377"/>
        <dbReference type="ChEBI" id="CHEBI:15378"/>
        <dbReference type="ChEBI" id="CHEBI:30823"/>
        <dbReference type="ChEBI" id="CHEBI:84201"/>
        <dbReference type="ChEBI" id="CHEBI:136302"/>
    </reaction>
    <physiologicalReaction direction="left-to-right" evidence="11">
        <dbReference type="Rhea" id="RHEA:52061"/>
    </physiologicalReaction>
</comment>
<dbReference type="HOGENOM" id="CLU_073346_0_0_1"/>